<dbReference type="EMBL" id="SMAL01000008">
    <property type="protein sequence ID" value="TCT13827.1"/>
    <property type="molecule type" value="Genomic_DNA"/>
</dbReference>
<keyword evidence="3" id="KW-0804">Transcription</keyword>
<feature type="domain" description="HTH iclR-type" evidence="4">
    <location>
        <begin position="4"/>
        <end position="67"/>
    </location>
</feature>
<evidence type="ECO:0000313" key="6">
    <source>
        <dbReference type="EMBL" id="TCT13827.1"/>
    </source>
</evidence>
<dbReference type="InterPro" id="IPR029016">
    <property type="entry name" value="GAF-like_dom_sf"/>
</dbReference>
<dbReference type="PANTHER" id="PTHR30136:SF35">
    <property type="entry name" value="HTH-TYPE TRANSCRIPTIONAL REGULATOR RV1719"/>
    <property type="match status" value="1"/>
</dbReference>
<keyword evidence="1" id="KW-0805">Transcription regulation</keyword>
<dbReference type="SUPFAM" id="SSF46785">
    <property type="entry name" value="Winged helix' DNA-binding domain"/>
    <property type="match status" value="1"/>
</dbReference>
<evidence type="ECO:0000259" key="5">
    <source>
        <dbReference type="PROSITE" id="PS51078"/>
    </source>
</evidence>
<dbReference type="Proteomes" id="UP000294902">
    <property type="component" value="Unassembled WGS sequence"/>
</dbReference>
<gene>
    <name evidence="6" type="ORF">EDC18_10863</name>
</gene>
<dbReference type="SMART" id="SM00346">
    <property type="entry name" value="HTH_ICLR"/>
    <property type="match status" value="1"/>
</dbReference>
<evidence type="ECO:0000313" key="7">
    <source>
        <dbReference type="Proteomes" id="UP000294902"/>
    </source>
</evidence>
<dbReference type="OrthoDB" id="9791752at2"/>
<dbReference type="GO" id="GO:0045892">
    <property type="term" value="P:negative regulation of DNA-templated transcription"/>
    <property type="evidence" value="ECO:0007669"/>
    <property type="project" value="TreeGrafter"/>
</dbReference>
<dbReference type="PROSITE" id="PS51078">
    <property type="entry name" value="ICLR_ED"/>
    <property type="match status" value="1"/>
</dbReference>
<dbReference type="PROSITE" id="PS51077">
    <property type="entry name" value="HTH_ICLR"/>
    <property type="match status" value="1"/>
</dbReference>
<keyword evidence="7" id="KW-1185">Reference proteome</keyword>
<evidence type="ECO:0000256" key="1">
    <source>
        <dbReference type="ARBA" id="ARBA00023015"/>
    </source>
</evidence>
<dbReference type="GO" id="GO:0003700">
    <property type="term" value="F:DNA-binding transcription factor activity"/>
    <property type="evidence" value="ECO:0007669"/>
    <property type="project" value="TreeGrafter"/>
</dbReference>
<dbReference type="SUPFAM" id="SSF55781">
    <property type="entry name" value="GAF domain-like"/>
    <property type="match status" value="1"/>
</dbReference>
<dbReference type="Gene3D" id="3.30.450.40">
    <property type="match status" value="1"/>
</dbReference>
<accession>A0A4R3MK01</accession>
<keyword evidence="2" id="KW-0238">DNA-binding</keyword>
<feature type="domain" description="IclR-ED" evidence="5">
    <location>
        <begin position="68"/>
        <end position="249"/>
    </location>
</feature>
<dbReference type="InterPro" id="IPR005471">
    <property type="entry name" value="Tscrpt_reg_IclR_N"/>
</dbReference>
<dbReference type="InterPro" id="IPR036390">
    <property type="entry name" value="WH_DNA-bd_sf"/>
</dbReference>
<reference evidence="6 7" key="1">
    <citation type="submission" date="2019-03" db="EMBL/GenBank/DDBJ databases">
        <title>Genomic Encyclopedia of Type Strains, Phase IV (KMG-IV): sequencing the most valuable type-strain genomes for metagenomic binning, comparative biology and taxonomic classification.</title>
        <authorList>
            <person name="Goeker M."/>
        </authorList>
    </citation>
    <scope>NUCLEOTIDE SEQUENCE [LARGE SCALE GENOMIC DNA]</scope>
    <source>
        <strain evidence="6 7">DSM 24629</strain>
    </source>
</reference>
<dbReference type="InterPro" id="IPR014757">
    <property type="entry name" value="Tscrpt_reg_IclR_C"/>
</dbReference>
<evidence type="ECO:0000259" key="4">
    <source>
        <dbReference type="PROSITE" id="PS51077"/>
    </source>
</evidence>
<protein>
    <submittedName>
        <fullName evidence="6">IclR family transcriptional regulator</fullName>
    </submittedName>
</protein>
<evidence type="ECO:0000256" key="3">
    <source>
        <dbReference type="ARBA" id="ARBA00023163"/>
    </source>
</evidence>
<evidence type="ECO:0000256" key="2">
    <source>
        <dbReference type="ARBA" id="ARBA00023125"/>
    </source>
</evidence>
<sequence>MKINRTAKRTIDMLDIISKNKKGLTLREITRLMDIPQTSAFDILQTLISMNLIAEKHEEFKRYVIGIKSYEIGMAYSYNNDLIQISIPFLEELGEKLGKTSFLGILDNNQVAYIYKYEPSNAIVTTAKIGSRNDIYCTSLGKVLLAYEEDDYKNTLVNNMAFEQKTNKTILNKEDFHKELELVKNQGYALDDRELEEYILCIGAPVFDSNNRIIAAVSATGLFKEDLDIDYETNLVKQTATNISIRLGNKINT</sequence>
<dbReference type="GO" id="GO:0003677">
    <property type="term" value="F:DNA binding"/>
    <property type="evidence" value="ECO:0007669"/>
    <property type="project" value="UniProtKB-KW"/>
</dbReference>
<dbReference type="InterPro" id="IPR036388">
    <property type="entry name" value="WH-like_DNA-bd_sf"/>
</dbReference>
<dbReference type="Gene3D" id="1.10.10.10">
    <property type="entry name" value="Winged helix-like DNA-binding domain superfamily/Winged helix DNA-binding domain"/>
    <property type="match status" value="1"/>
</dbReference>
<comment type="caution">
    <text evidence="6">The sequence shown here is derived from an EMBL/GenBank/DDBJ whole genome shotgun (WGS) entry which is preliminary data.</text>
</comment>
<organism evidence="6 7">
    <name type="scientific">Natranaerovirga pectinivora</name>
    <dbReference type="NCBI Taxonomy" id="682400"/>
    <lineage>
        <taxon>Bacteria</taxon>
        <taxon>Bacillati</taxon>
        <taxon>Bacillota</taxon>
        <taxon>Clostridia</taxon>
        <taxon>Lachnospirales</taxon>
        <taxon>Natranaerovirgaceae</taxon>
        <taxon>Natranaerovirga</taxon>
    </lineage>
</organism>
<name>A0A4R3MK01_9FIRM</name>
<dbReference type="InterPro" id="IPR050707">
    <property type="entry name" value="HTH_MetabolicPath_Reg"/>
</dbReference>
<dbReference type="AlphaFoldDB" id="A0A4R3MK01"/>
<dbReference type="PANTHER" id="PTHR30136">
    <property type="entry name" value="HELIX-TURN-HELIX TRANSCRIPTIONAL REGULATOR, ICLR FAMILY"/>
    <property type="match status" value="1"/>
</dbReference>
<dbReference type="Pfam" id="PF01614">
    <property type="entry name" value="IclR_C"/>
    <property type="match status" value="1"/>
</dbReference>
<dbReference type="RefSeq" id="WP_132253230.1">
    <property type="nucleotide sequence ID" value="NZ_SMAL01000008.1"/>
</dbReference>
<proteinExistence type="predicted"/>
<dbReference type="Pfam" id="PF09339">
    <property type="entry name" value="HTH_IclR"/>
    <property type="match status" value="1"/>
</dbReference>